<reference evidence="1" key="1">
    <citation type="submission" date="2021-01" db="EMBL/GenBank/DDBJ databases">
        <title>Adiantum capillus-veneris genome.</title>
        <authorList>
            <person name="Fang Y."/>
            <person name="Liao Q."/>
        </authorList>
    </citation>
    <scope>NUCLEOTIDE SEQUENCE</scope>
    <source>
        <strain evidence="1">H3</strain>
        <tissue evidence="1">Leaf</tissue>
    </source>
</reference>
<protein>
    <submittedName>
        <fullName evidence="1">Uncharacterized protein</fullName>
    </submittedName>
</protein>
<comment type="caution">
    <text evidence="1">The sequence shown here is derived from an EMBL/GenBank/DDBJ whole genome shotgun (WGS) entry which is preliminary data.</text>
</comment>
<dbReference type="EMBL" id="JABFUD020000024">
    <property type="protein sequence ID" value="KAI5060029.1"/>
    <property type="molecule type" value="Genomic_DNA"/>
</dbReference>
<dbReference type="Proteomes" id="UP000886520">
    <property type="component" value="Chromosome 24"/>
</dbReference>
<gene>
    <name evidence="1" type="ORF">GOP47_0024449</name>
</gene>
<evidence type="ECO:0000313" key="1">
    <source>
        <dbReference type="EMBL" id="KAI5060029.1"/>
    </source>
</evidence>
<name>A0A9D4U438_ADICA</name>
<proteinExistence type="predicted"/>
<dbReference type="AlphaFoldDB" id="A0A9D4U438"/>
<sequence>MDEGNSIPCPGGLMLPIEQWWLSNSLSFVRSSKVSLDAYHLHLRYTIHTFLLFFCDSRCSDHMKGAQKASQRIQGCASCTSTWTFQNCKKIGDVAYKLELFGRCQVRFIAPNSPVETCCTPYVLGLSDSISSSHKACIAALEGAHALADDLVITES</sequence>
<evidence type="ECO:0000313" key="2">
    <source>
        <dbReference type="Proteomes" id="UP000886520"/>
    </source>
</evidence>
<organism evidence="1 2">
    <name type="scientific">Adiantum capillus-veneris</name>
    <name type="common">Maidenhair fern</name>
    <dbReference type="NCBI Taxonomy" id="13818"/>
    <lineage>
        <taxon>Eukaryota</taxon>
        <taxon>Viridiplantae</taxon>
        <taxon>Streptophyta</taxon>
        <taxon>Embryophyta</taxon>
        <taxon>Tracheophyta</taxon>
        <taxon>Polypodiopsida</taxon>
        <taxon>Polypodiidae</taxon>
        <taxon>Polypodiales</taxon>
        <taxon>Pteridineae</taxon>
        <taxon>Pteridaceae</taxon>
        <taxon>Vittarioideae</taxon>
        <taxon>Adiantum</taxon>
    </lineage>
</organism>
<accession>A0A9D4U438</accession>
<keyword evidence="2" id="KW-1185">Reference proteome</keyword>